<proteinExistence type="predicted"/>
<sequence length="74" mass="8654">MSDLNEKYPGYEELTSYLSRDKNSFWGFLYSHRDALVVIAATSSTTPRWRDLDNAWATNFIEEARKFGKDLNDK</sequence>
<dbReference type="OrthoDB" id="2427179at2759"/>
<evidence type="ECO:0000313" key="2">
    <source>
        <dbReference type="Proteomes" id="UP000789706"/>
    </source>
</evidence>
<protein>
    <submittedName>
        <fullName evidence="1">7187_t:CDS:1</fullName>
    </submittedName>
</protein>
<dbReference type="EMBL" id="CAJVPK010008834">
    <property type="protein sequence ID" value="CAG8663370.1"/>
    <property type="molecule type" value="Genomic_DNA"/>
</dbReference>
<comment type="caution">
    <text evidence="1">The sequence shown here is derived from an EMBL/GenBank/DDBJ whole genome shotgun (WGS) entry which is preliminary data.</text>
</comment>
<dbReference type="AlphaFoldDB" id="A0A9N9H9G2"/>
<gene>
    <name evidence="1" type="ORF">DEBURN_LOCUS11835</name>
</gene>
<name>A0A9N9H9G2_9GLOM</name>
<reference evidence="1" key="1">
    <citation type="submission" date="2021-06" db="EMBL/GenBank/DDBJ databases">
        <authorList>
            <person name="Kallberg Y."/>
            <person name="Tangrot J."/>
            <person name="Rosling A."/>
        </authorList>
    </citation>
    <scope>NUCLEOTIDE SEQUENCE</scope>
    <source>
        <strain evidence="1">AZ414A</strain>
    </source>
</reference>
<dbReference type="Proteomes" id="UP000789706">
    <property type="component" value="Unassembled WGS sequence"/>
</dbReference>
<accession>A0A9N9H9G2</accession>
<organism evidence="1 2">
    <name type="scientific">Diversispora eburnea</name>
    <dbReference type="NCBI Taxonomy" id="1213867"/>
    <lineage>
        <taxon>Eukaryota</taxon>
        <taxon>Fungi</taxon>
        <taxon>Fungi incertae sedis</taxon>
        <taxon>Mucoromycota</taxon>
        <taxon>Glomeromycotina</taxon>
        <taxon>Glomeromycetes</taxon>
        <taxon>Diversisporales</taxon>
        <taxon>Diversisporaceae</taxon>
        <taxon>Diversispora</taxon>
    </lineage>
</organism>
<evidence type="ECO:0000313" key="1">
    <source>
        <dbReference type="EMBL" id="CAG8663370.1"/>
    </source>
</evidence>
<feature type="non-terminal residue" evidence="1">
    <location>
        <position position="74"/>
    </location>
</feature>
<keyword evidence="2" id="KW-1185">Reference proteome</keyword>